<gene>
    <name evidence="7" type="ORF">DCAF_LOCUS2781</name>
</gene>
<feature type="compositionally biased region" description="Basic and acidic residues" evidence="6">
    <location>
        <begin position="53"/>
        <end position="66"/>
    </location>
</feature>
<evidence type="ECO:0000313" key="8">
    <source>
        <dbReference type="Proteomes" id="UP001314170"/>
    </source>
</evidence>
<dbReference type="GO" id="GO:0022821">
    <property type="term" value="F:solute:potassium antiporter activity"/>
    <property type="evidence" value="ECO:0007669"/>
    <property type="project" value="TreeGrafter"/>
</dbReference>
<dbReference type="Proteomes" id="UP001314170">
    <property type="component" value="Unassembled WGS sequence"/>
</dbReference>
<dbReference type="AlphaFoldDB" id="A0AAV1QWU4"/>
<feature type="region of interest" description="Disordered" evidence="6">
    <location>
        <begin position="50"/>
        <end position="69"/>
    </location>
</feature>
<dbReference type="GO" id="GO:0005886">
    <property type="term" value="C:plasma membrane"/>
    <property type="evidence" value="ECO:0007669"/>
    <property type="project" value="TreeGrafter"/>
</dbReference>
<dbReference type="GO" id="GO:0090333">
    <property type="term" value="P:regulation of stomatal closure"/>
    <property type="evidence" value="ECO:0007669"/>
    <property type="project" value="TreeGrafter"/>
</dbReference>
<evidence type="ECO:0000256" key="2">
    <source>
        <dbReference type="ARBA" id="ARBA00022448"/>
    </source>
</evidence>
<keyword evidence="2" id="KW-0813">Transport</keyword>
<keyword evidence="4" id="KW-1133">Transmembrane helix</keyword>
<keyword evidence="3" id="KW-0812">Transmembrane</keyword>
<comment type="caution">
    <text evidence="7">The sequence shown here is derived from an EMBL/GenBank/DDBJ whole genome shotgun (WGS) entry which is preliminary data.</text>
</comment>
<keyword evidence="8" id="KW-1185">Reference proteome</keyword>
<evidence type="ECO:0000256" key="5">
    <source>
        <dbReference type="ARBA" id="ARBA00023136"/>
    </source>
</evidence>
<dbReference type="PANTHER" id="PTHR23504:SF114">
    <property type="entry name" value="PROTEIN ZINC INDUCED FACILITATOR-LIKE 1"/>
    <property type="match status" value="1"/>
</dbReference>
<evidence type="ECO:0000256" key="1">
    <source>
        <dbReference type="ARBA" id="ARBA00004141"/>
    </source>
</evidence>
<protein>
    <submittedName>
        <fullName evidence="7">Uncharacterized protein</fullName>
    </submittedName>
</protein>
<accession>A0AAV1QWU4</accession>
<reference evidence="7 8" key="1">
    <citation type="submission" date="2024-01" db="EMBL/GenBank/DDBJ databases">
        <authorList>
            <person name="Waweru B."/>
        </authorList>
    </citation>
    <scope>NUCLEOTIDE SEQUENCE [LARGE SCALE GENOMIC DNA]</scope>
</reference>
<feature type="region of interest" description="Disordered" evidence="6">
    <location>
        <begin position="280"/>
        <end position="303"/>
    </location>
</feature>
<name>A0AAV1QWU4_9ROSI</name>
<evidence type="ECO:0000256" key="3">
    <source>
        <dbReference type="ARBA" id="ARBA00022692"/>
    </source>
</evidence>
<keyword evidence="5" id="KW-0472">Membrane</keyword>
<sequence>MIQFQVSSALGVGPILGPALGGFMAQETLHKHDEKKISGNDSYDDLEAATARSNEDEMRTYDEGRKPSSKASFLKNWPLMSSIIVYCVFSLHDMAYTEIFSLWAESSRKLGGLGYTTEDVGEILAVTGMLDQNQRGAANGIAMTAMPVFKAIGPACGGAVLSWAQKRQNAAFLPGVISDDFCIAINRPDILVMAEEYREALLKKENYYENCPGCKVVRLKESKKGFPFREIVSIWIVPWWIRINAMIQFQVSAAWGIGLVIGPALGGFLAQETLHVHNEKETSPNDSCDALEAATDDGKRTPTSKESLLRNWPLMSSIIVYCIFSLQDMAYTED</sequence>
<organism evidence="7 8">
    <name type="scientific">Dovyalis caffra</name>
    <dbReference type="NCBI Taxonomy" id="77055"/>
    <lineage>
        <taxon>Eukaryota</taxon>
        <taxon>Viridiplantae</taxon>
        <taxon>Streptophyta</taxon>
        <taxon>Embryophyta</taxon>
        <taxon>Tracheophyta</taxon>
        <taxon>Spermatophyta</taxon>
        <taxon>Magnoliopsida</taxon>
        <taxon>eudicotyledons</taxon>
        <taxon>Gunneridae</taxon>
        <taxon>Pentapetalae</taxon>
        <taxon>rosids</taxon>
        <taxon>fabids</taxon>
        <taxon>Malpighiales</taxon>
        <taxon>Salicaceae</taxon>
        <taxon>Flacourtieae</taxon>
        <taxon>Dovyalis</taxon>
    </lineage>
</organism>
<dbReference type="GO" id="GO:0009705">
    <property type="term" value="C:plant-type vacuole membrane"/>
    <property type="evidence" value="ECO:0007669"/>
    <property type="project" value="TreeGrafter"/>
</dbReference>
<evidence type="ECO:0000256" key="6">
    <source>
        <dbReference type="SAM" id="MobiDB-lite"/>
    </source>
</evidence>
<dbReference type="PANTHER" id="PTHR23504">
    <property type="entry name" value="MAJOR FACILITATOR SUPERFAMILY DOMAIN-CONTAINING PROTEIN 10"/>
    <property type="match status" value="1"/>
</dbReference>
<evidence type="ECO:0000256" key="4">
    <source>
        <dbReference type="ARBA" id="ARBA00022989"/>
    </source>
</evidence>
<dbReference type="EMBL" id="CAWUPB010000850">
    <property type="protein sequence ID" value="CAK7325109.1"/>
    <property type="molecule type" value="Genomic_DNA"/>
</dbReference>
<evidence type="ECO:0000313" key="7">
    <source>
        <dbReference type="EMBL" id="CAK7325109.1"/>
    </source>
</evidence>
<comment type="subcellular location">
    <subcellularLocation>
        <location evidence="1">Membrane</location>
        <topology evidence="1">Multi-pass membrane protein</topology>
    </subcellularLocation>
</comment>
<proteinExistence type="predicted"/>